<organism evidence="2 3">
    <name type="scientific">Caligus rogercresseyi</name>
    <name type="common">Sea louse</name>
    <dbReference type="NCBI Taxonomy" id="217165"/>
    <lineage>
        <taxon>Eukaryota</taxon>
        <taxon>Metazoa</taxon>
        <taxon>Ecdysozoa</taxon>
        <taxon>Arthropoda</taxon>
        <taxon>Crustacea</taxon>
        <taxon>Multicrustacea</taxon>
        <taxon>Hexanauplia</taxon>
        <taxon>Copepoda</taxon>
        <taxon>Siphonostomatoida</taxon>
        <taxon>Caligidae</taxon>
        <taxon>Caligus</taxon>
    </lineage>
</organism>
<evidence type="ECO:0000256" key="1">
    <source>
        <dbReference type="SAM" id="MobiDB-lite"/>
    </source>
</evidence>
<feature type="region of interest" description="Disordered" evidence="1">
    <location>
        <begin position="1"/>
        <end position="71"/>
    </location>
</feature>
<protein>
    <submittedName>
        <fullName evidence="2">Uncharacterized protein</fullName>
    </submittedName>
</protein>
<evidence type="ECO:0000313" key="3">
    <source>
        <dbReference type="Proteomes" id="UP000595437"/>
    </source>
</evidence>
<proteinExistence type="predicted"/>
<feature type="compositionally biased region" description="Polar residues" evidence="1">
    <location>
        <begin position="1"/>
        <end position="13"/>
    </location>
</feature>
<reference evidence="3" key="1">
    <citation type="submission" date="2021-01" db="EMBL/GenBank/DDBJ databases">
        <title>Caligus Genome Assembly.</title>
        <authorList>
            <person name="Gallardo-Escarate C."/>
        </authorList>
    </citation>
    <scope>NUCLEOTIDE SEQUENCE [LARGE SCALE GENOMIC DNA]</scope>
</reference>
<gene>
    <name evidence="2" type="ORF">FKW44_019376</name>
</gene>
<dbReference type="Proteomes" id="UP000595437">
    <property type="component" value="Chromosome 13"/>
</dbReference>
<name>A0A7T8GVT7_CALRO</name>
<keyword evidence="3" id="KW-1185">Reference proteome</keyword>
<evidence type="ECO:0000313" key="2">
    <source>
        <dbReference type="EMBL" id="QQP38717.1"/>
    </source>
</evidence>
<dbReference type="AlphaFoldDB" id="A0A7T8GVT7"/>
<sequence length="116" mass="12164">MSIFLPSSNGTSNEKSRSKLRRGSVPVLYPALKLGGKSQSSDSSGNNVSGSNSSCSNSSSSGGNKKTSIFGKTGFENGSLGMYMCTLREGLEAGSTDCELDWDFREASFSEPRGEG</sequence>
<dbReference type="OrthoDB" id="8182903at2759"/>
<dbReference type="EMBL" id="CP045902">
    <property type="protein sequence ID" value="QQP38717.1"/>
    <property type="molecule type" value="Genomic_DNA"/>
</dbReference>
<accession>A0A7T8GVT7</accession>
<feature type="compositionally biased region" description="Low complexity" evidence="1">
    <location>
        <begin position="35"/>
        <end position="68"/>
    </location>
</feature>